<reference evidence="1" key="1">
    <citation type="submission" date="2023-05" db="EMBL/GenBank/DDBJ databases">
        <title>Cataloging the Phylogenetic Diversity of Human Bladder Bacteria.</title>
        <authorList>
            <person name="Du J."/>
        </authorList>
    </citation>
    <scope>NUCLEOTIDE SEQUENCE</scope>
    <source>
        <strain evidence="1">UMB6975B</strain>
    </source>
</reference>
<proteinExistence type="predicted"/>
<comment type="caution">
    <text evidence="1">The sequence shown here is derived from an EMBL/GenBank/DDBJ whole genome shotgun (WGS) entry which is preliminary data.</text>
</comment>
<dbReference type="Proteomes" id="UP001232113">
    <property type="component" value="Unassembled WGS sequence"/>
</dbReference>
<dbReference type="RefSeq" id="WP_155761842.1">
    <property type="nucleotide sequence ID" value="NZ_JADMRU010000008.1"/>
</dbReference>
<organism evidence="1 2">
    <name type="scientific">Lactobacillus paragasseri</name>
    <dbReference type="NCBI Taxonomy" id="2107999"/>
    <lineage>
        <taxon>Bacteria</taxon>
        <taxon>Bacillati</taxon>
        <taxon>Bacillota</taxon>
        <taxon>Bacilli</taxon>
        <taxon>Lactobacillales</taxon>
        <taxon>Lactobacillaceae</taxon>
        <taxon>Lactobacillus</taxon>
    </lineage>
</organism>
<evidence type="ECO:0000313" key="1">
    <source>
        <dbReference type="EMBL" id="MDK6868437.1"/>
    </source>
</evidence>
<sequence length="52" mass="6008">MSEVQEKLVLASNAINYLATDQRLDEYELAFERAKEKTHCTISESTKQLTLF</sequence>
<protein>
    <submittedName>
        <fullName evidence="1">Uncharacterized protein</fullName>
    </submittedName>
</protein>
<dbReference type="AlphaFoldDB" id="A0AAW6XPV8"/>
<evidence type="ECO:0000313" key="2">
    <source>
        <dbReference type="Proteomes" id="UP001232113"/>
    </source>
</evidence>
<name>A0AAW6XPV8_9LACO</name>
<gene>
    <name evidence="1" type="ORF">QP354_05050</name>
</gene>
<accession>A0AAW6XPV8</accession>
<dbReference type="EMBL" id="JASOLY010000007">
    <property type="protein sequence ID" value="MDK6868437.1"/>
    <property type="molecule type" value="Genomic_DNA"/>
</dbReference>